<keyword evidence="9" id="KW-1185">Reference proteome</keyword>
<feature type="active site" description="Charge relay system" evidence="5">
    <location>
        <position position="405"/>
    </location>
</feature>
<evidence type="ECO:0000256" key="3">
    <source>
        <dbReference type="ARBA" id="ARBA00022801"/>
    </source>
</evidence>
<sequence>MKVFPQYTLLGLLAQGSHGFLAPRSEQQASYRLPPNKTSLIPHSYLVTLHKNHTIEDHYANIGVNISDVALEFSHMAPLNLYHFQLEGENSTLIHELIRRDPGVKRVGHDYFGEAQIDPIIHHPDDSHHPHRPVDAAPTIGKRWDNMFFNAQWHLAMVGLWDKIVYRGNPAYPQANYRIPWLEDAGKGVNIYVFDSGIRLGLSAFGTQKGKMWHFKSLKDEDKAPYCDNETVRDLEGHGTKVAAVAAGYNSGMLSPAWRANLVAVKVRCKEGEGGRLTQILRAISDVIQEHKRYWENPPEGWRGSVINVSMAWPAFTTEINFREAWDSARAAGIPIAAAAGNSGENFLHVPARFAATYSVGAVDWRYERWEGSNYHRKLNTFAPGVRVPTVDHIKGTPITGDGTSLASPIVAGIMAMMVGYEGAWNIPDGKNIYARLDANLVPLVRMDENMTKAGVAPNLINNGFFNPDKDFKHHPYAGIPWEEPPDFEPEPWLKRRQGNPYDDQDGDYREKNYYDGPQHTVEFSGAQPTFDSPLLEEDLDGEYFDDEEDSCDCQPR</sequence>
<feature type="active site" description="Charge relay system" evidence="5">
    <location>
        <position position="195"/>
    </location>
</feature>
<keyword evidence="3 5" id="KW-0378">Hydrolase</keyword>
<protein>
    <recommendedName>
        <fullName evidence="7">Peptidase S8/S53 domain-containing protein</fullName>
    </recommendedName>
</protein>
<dbReference type="Proteomes" id="UP001152049">
    <property type="component" value="Unassembled WGS sequence"/>
</dbReference>
<gene>
    <name evidence="8" type="ORF">NW762_011962</name>
</gene>
<evidence type="ECO:0000256" key="1">
    <source>
        <dbReference type="ARBA" id="ARBA00011073"/>
    </source>
</evidence>
<dbReference type="InterPro" id="IPR050131">
    <property type="entry name" value="Peptidase_S8_subtilisin-like"/>
</dbReference>
<dbReference type="Gene3D" id="3.40.50.200">
    <property type="entry name" value="Peptidase S8/S53 domain"/>
    <property type="match status" value="1"/>
</dbReference>
<comment type="caution">
    <text evidence="8">The sequence shown here is derived from an EMBL/GenBank/DDBJ whole genome shotgun (WGS) entry which is preliminary data.</text>
</comment>
<dbReference type="Pfam" id="PF00082">
    <property type="entry name" value="Peptidase_S8"/>
    <property type="match status" value="1"/>
</dbReference>
<evidence type="ECO:0000313" key="9">
    <source>
        <dbReference type="Proteomes" id="UP001152049"/>
    </source>
</evidence>
<dbReference type="AlphaFoldDB" id="A0A9W8V8S8"/>
<evidence type="ECO:0000256" key="6">
    <source>
        <dbReference type="SAM" id="MobiDB-lite"/>
    </source>
</evidence>
<dbReference type="EMBL" id="JAOQAZ010000031">
    <property type="protein sequence ID" value="KAJ4250150.1"/>
    <property type="molecule type" value="Genomic_DNA"/>
</dbReference>
<dbReference type="GO" id="GO:0006508">
    <property type="term" value="P:proteolysis"/>
    <property type="evidence" value="ECO:0007669"/>
    <property type="project" value="UniProtKB-KW"/>
</dbReference>
<dbReference type="InterPro" id="IPR023828">
    <property type="entry name" value="Peptidase_S8_Ser-AS"/>
</dbReference>
<dbReference type="PRINTS" id="PR00723">
    <property type="entry name" value="SUBTILISIN"/>
</dbReference>
<dbReference type="PROSITE" id="PS00138">
    <property type="entry name" value="SUBTILASE_SER"/>
    <property type="match status" value="1"/>
</dbReference>
<keyword evidence="4 5" id="KW-0720">Serine protease</keyword>
<evidence type="ECO:0000256" key="2">
    <source>
        <dbReference type="ARBA" id="ARBA00022670"/>
    </source>
</evidence>
<dbReference type="InterPro" id="IPR036852">
    <property type="entry name" value="Peptidase_S8/S53_dom_sf"/>
</dbReference>
<reference evidence="8" key="1">
    <citation type="submission" date="2022-09" db="EMBL/GenBank/DDBJ databases">
        <title>Fusarium specimens isolated from Avocado Roots.</title>
        <authorList>
            <person name="Stajich J."/>
            <person name="Roper C."/>
            <person name="Heimlech-Rivalta G."/>
        </authorList>
    </citation>
    <scope>NUCLEOTIDE SEQUENCE</scope>
    <source>
        <strain evidence="8">CF00136</strain>
    </source>
</reference>
<feature type="region of interest" description="Disordered" evidence="6">
    <location>
        <begin position="477"/>
        <end position="535"/>
    </location>
</feature>
<dbReference type="PANTHER" id="PTHR43806:SF11">
    <property type="entry name" value="CEREVISIN-RELATED"/>
    <property type="match status" value="1"/>
</dbReference>
<organism evidence="8 9">
    <name type="scientific">Fusarium torreyae</name>
    <dbReference type="NCBI Taxonomy" id="1237075"/>
    <lineage>
        <taxon>Eukaryota</taxon>
        <taxon>Fungi</taxon>
        <taxon>Dikarya</taxon>
        <taxon>Ascomycota</taxon>
        <taxon>Pezizomycotina</taxon>
        <taxon>Sordariomycetes</taxon>
        <taxon>Hypocreomycetidae</taxon>
        <taxon>Hypocreales</taxon>
        <taxon>Nectriaceae</taxon>
        <taxon>Fusarium</taxon>
    </lineage>
</organism>
<evidence type="ECO:0000256" key="4">
    <source>
        <dbReference type="ARBA" id="ARBA00022825"/>
    </source>
</evidence>
<keyword evidence="2 5" id="KW-0645">Protease</keyword>
<proteinExistence type="inferred from homology"/>
<accession>A0A9W8V8S8</accession>
<name>A0A9W8V8S8_9HYPO</name>
<dbReference type="PANTHER" id="PTHR43806">
    <property type="entry name" value="PEPTIDASE S8"/>
    <property type="match status" value="1"/>
</dbReference>
<evidence type="ECO:0000256" key="5">
    <source>
        <dbReference type="PROSITE-ProRule" id="PRU01240"/>
    </source>
</evidence>
<dbReference type="GO" id="GO:0004252">
    <property type="term" value="F:serine-type endopeptidase activity"/>
    <property type="evidence" value="ECO:0007669"/>
    <property type="project" value="UniProtKB-UniRule"/>
</dbReference>
<dbReference type="InterPro" id="IPR000209">
    <property type="entry name" value="Peptidase_S8/S53_dom"/>
</dbReference>
<dbReference type="SUPFAM" id="SSF52743">
    <property type="entry name" value="Subtilisin-like"/>
    <property type="match status" value="1"/>
</dbReference>
<feature type="domain" description="Peptidase S8/S53" evidence="7">
    <location>
        <begin position="186"/>
        <end position="420"/>
    </location>
</feature>
<feature type="active site" description="Charge relay system" evidence="5">
    <location>
        <position position="238"/>
    </location>
</feature>
<dbReference type="InterPro" id="IPR015500">
    <property type="entry name" value="Peptidase_S8_subtilisin-rel"/>
</dbReference>
<evidence type="ECO:0000259" key="7">
    <source>
        <dbReference type="Pfam" id="PF00082"/>
    </source>
</evidence>
<evidence type="ECO:0000313" key="8">
    <source>
        <dbReference type="EMBL" id="KAJ4250150.1"/>
    </source>
</evidence>
<dbReference type="PROSITE" id="PS51892">
    <property type="entry name" value="SUBTILASE"/>
    <property type="match status" value="1"/>
</dbReference>
<dbReference type="OrthoDB" id="4995761at2759"/>
<comment type="similarity">
    <text evidence="1 5">Belongs to the peptidase S8 family.</text>
</comment>